<organism evidence="1 2">
    <name type="scientific">Dyadobacter luteus</name>
    <dbReference type="NCBI Taxonomy" id="2259619"/>
    <lineage>
        <taxon>Bacteria</taxon>
        <taxon>Pseudomonadati</taxon>
        <taxon>Bacteroidota</taxon>
        <taxon>Cytophagia</taxon>
        <taxon>Cytophagales</taxon>
        <taxon>Spirosomataceae</taxon>
        <taxon>Dyadobacter</taxon>
    </lineage>
</organism>
<protein>
    <submittedName>
        <fullName evidence="1">Uncharacterized protein</fullName>
    </submittedName>
</protein>
<dbReference type="AlphaFoldDB" id="A0A3D8Y9C9"/>
<dbReference type="Proteomes" id="UP000256373">
    <property type="component" value="Unassembled WGS sequence"/>
</dbReference>
<keyword evidence="2" id="KW-1185">Reference proteome</keyword>
<accession>A0A3D8Y9C9</accession>
<name>A0A3D8Y9C9_9BACT</name>
<gene>
    <name evidence="1" type="ORF">DSL64_15555</name>
</gene>
<evidence type="ECO:0000313" key="1">
    <source>
        <dbReference type="EMBL" id="REA60095.1"/>
    </source>
</evidence>
<dbReference type="EMBL" id="QNUL01000012">
    <property type="protein sequence ID" value="REA60095.1"/>
    <property type="molecule type" value="Genomic_DNA"/>
</dbReference>
<evidence type="ECO:0000313" key="2">
    <source>
        <dbReference type="Proteomes" id="UP000256373"/>
    </source>
</evidence>
<dbReference type="GO" id="GO:0003677">
    <property type="term" value="F:DNA binding"/>
    <property type="evidence" value="ECO:0007669"/>
    <property type="project" value="InterPro"/>
</dbReference>
<dbReference type="SUPFAM" id="SSF47413">
    <property type="entry name" value="lambda repressor-like DNA-binding domains"/>
    <property type="match status" value="1"/>
</dbReference>
<comment type="caution">
    <text evidence="1">The sequence shown here is derived from an EMBL/GenBank/DDBJ whole genome shotgun (WGS) entry which is preliminary data.</text>
</comment>
<reference evidence="1 2" key="1">
    <citation type="submission" date="2018-07" db="EMBL/GenBank/DDBJ databases">
        <title>Dyadobacter roseus sp. nov., isolated from rose rhizosphere soil.</title>
        <authorList>
            <person name="Chen L."/>
        </authorList>
    </citation>
    <scope>NUCLEOTIDE SEQUENCE [LARGE SCALE GENOMIC DNA]</scope>
    <source>
        <strain evidence="1 2">RS19</strain>
    </source>
</reference>
<dbReference type="InterPro" id="IPR010982">
    <property type="entry name" value="Lambda_DNA-bd_dom_sf"/>
</dbReference>
<dbReference type="Gene3D" id="1.10.260.40">
    <property type="entry name" value="lambda repressor-like DNA-binding domains"/>
    <property type="match status" value="1"/>
</dbReference>
<proteinExistence type="predicted"/>
<sequence length="179" mass="20737">MIMEDNELFDDLLRQHDPKQLAESHIFPAALTEKEKQETSASLQKVLRQKRAIISSEDERTLTLMQLRFQIEEYLNGDHFDSEKTVGFFLAAYIRILGKKQKSLASEINTSATELNHYVKNSRNLPMEIMVRLELHSHGIIPAEDWLGLISKEKFYQLKTNQSLREQQRKFVSTVAGMA</sequence>